<organism evidence="1">
    <name type="scientific">Microcystis aeruginosa (strain PCC 7806)</name>
    <dbReference type="NCBI Taxonomy" id="267872"/>
    <lineage>
        <taxon>Bacteria</taxon>
        <taxon>Bacillati</taxon>
        <taxon>Cyanobacteriota</taxon>
        <taxon>Cyanophyceae</taxon>
        <taxon>Oscillatoriophycideae</taxon>
        <taxon>Chroococcales</taxon>
        <taxon>Microcystaceae</taxon>
        <taxon>Microcystis</taxon>
    </lineage>
</organism>
<dbReference type="Pfam" id="PF10387">
    <property type="entry name" value="DUF2442"/>
    <property type="match status" value="1"/>
</dbReference>
<sequence>MLIVISTNINPIMTVEPVAIRAWAEERMIYVELSDGRIIGFPGDRFRILKQATNEQLAAVKVEVNGYALRWEELDEDITVPGIVAGHFQLPPF</sequence>
<accession>A8YCP7</accession>
<dbReference type="AlphaFoldDB" id="A8YCP7"/>
<dbReference type="EMBL" id="AM778916">
    <property type="protein sequence ID" value="CAO89224.1"/>
    <property type="molecule type" value="Genomic_DNA"/>
</dbReference>
<name>A8YCP7_MICA7</name>
<protein>
    <submittedName>
        <fullName evidence="1">Similar to tr|P73347|P73347</fullName>
    </submittedName>
</protein>
<dbReference type="Gene3D" id="3.30.2020.40">
    <property type="entry name" value="Uncharacterised protein PF10387, DUF2442"/>
    <property type="match status" value="1"/>
</dbReference>
<dbReference type="InterPro" id="IPR018841">
    <property type="entry name" value="DUF2442"/>
</dbReference>
<evidence type="ECO:0000313" key="1">
    <source>
        <dbReference type="EMBL" id="CAO89224.1"/>
    </source>
</evidence>
<proteinExistence type="predicted"/>
<gene>
    <name evidence="1" type="ORF">IPF_3647</name>
</gene>
<reference evidence="1" key="1">
    <citation type="submission" date="2007-08" db="EMBL/GenBank/DDBJ databases">
        <authorList>
            <person name="Frangeul L."/>
        </authorList>
    </citation>
    <scope>NUCLEOTIDE SEQUENCE</scope>
    <source>
        <strain evidence="1">PCC 7806</strain>
    </source>
</reference>